<dbReference type="EMBL" id="SLWM01000001">
    <property type="protein sequence ID" value="TCO31421.1"/>
    <property type="molecule type" value="Genomic_DNA"/>
</dbReference>
<evidence type="ECO:0008006" key="5">
    <source>
        <dbReference type="Google" id="ProtNLM"/>
    </source>
</evidence>
<keyword evidence="2" id="KW-1133">Transmembrane helix</keyword>
<dbReference type="SUPFAM" id="SSF55961">
    <property type="entry name" value="Bet v1-like"/>
    <property type="match status" value="1"/>
</dbReference>
<comment type="caution">
    <text evidence="3">The sequence shown here is derived from an EMBL/GenBank/DDBJ whole genome shotgun (WGS) entry which is preliminary data.</text>
</comment>
<dbReference type="InterPro" id="IPR023393">
    <property type="entry name" value="START-like_dom_sf"/>
</dbReference>
<dbReference type="Proteomes" id="UP000295818">
    <property type="component" value="Unassembled WGS sequence"/>
</dbReference>
<protein>
    <recommendedName>
        <fullName evidence="5">Carbon monoxide dehydrogenase subunit G</fullName>
    </recommendedName>
</protein>
<dbReference type="InterPro" id="IPR010419">
    <property type="entry name" value="CO_DH_gsu"/>
</dbReference>
<evidence type="ECO:0000256" key="1">
    <source>
        <dbReference type="SAM" id="MobiDB-lite"/>
    </source>
</evidence>
<keyword evidence="2" id="KW-0812">Transmembrane</keyword>
<sequence length="233" mass="23882">MKITDEFTVSVPVEQAWRVLTDLEGIAPCMPGAQLTGFDGETYQGKVRVKLGPVISDFSGTARFAEKDDQAYRAVIDARGKDSRGAGNASALISAGLRADGDKTVVSIDTDLKISGKVAQFGSGMIKQVSEKLLGQFVECLEAKLAANDLGRTDQGSTAAPGQPASVVTPPAQTSPSPATAAQGAGGGSVTKAEEPAALDLMQVAGGSVAKRLLPVLVGVVVVVAVIVYLVAR</sequence>
<evidence type="ECO:0000313" key="4">
    <source>
        <dbReference type="Proteomes" id="UP000295818"/>
    </source>
</evidence>
<name>A0ABY2BTY6_9ACTN</name>
<evidence type="ECO:0000313" key="3">
    <source>
        <dbReference type="EMBL" id="TCO31421.1"/>
    </source>
</evidence>
<feature type="region of interest" description="Disordered" evidence="1">
    <location>
        <begin position="152"/>
        <end position="189"/>
    </location>
</feature>
<accession>A0ABY2BTY6</accession>
<organism evidence="3 4">
    <name type="scientific">Kribbella orskensis</name>
    <dbReference type="NCBI Taxonomy" id="2512216"/>
    <lineage>
        <taxon>Bacteria</taxon>
        <taxon>Bacillati</taxon>
        <taxon>Actinomycetota</taxon>
        <taxon>Actinomycetes</taxon>
        <taxon>Propionibacteriales</taxon>
        <taxon>Kribbellaceae</taxon>
        <taxon>Kribbella</taxon>
    </lineage>
</organism>
<gene>
    <name evidence="3" type="ORF">EV644_10161</name>
</gene>
<dbReference type="PANTHER" id="PTHR38588">
    <property type="entry name" value="BLL0334 PROTEIN"/>
    <property type="match status" value="1"/>
</dbReference>
<dbReference type="Gene3D" id="3.30.530.20">
    <property type="match status" value="1"/>
</dbReference>
<dbReference type="CDD" id="cd07823">
    <property type="entry name" value="SRPBCC_5"/>
    <property type="match status" value="1"/>
</dbReference>
<feature type="transmembrane region" description="Helical" evidence="2">
    <location>
        <begin position="213"/>
        <end position="232"/>
    </location>
</feature>
<keyword evidence="2" id="KW-0472">Membrane</keyword>
<dbReference type="Pfam" id="PF06240">
    <property type="entry name" value="COXG"/>
    <property type="match status" value="1"/>
</dbReference>
<feature type="compositionally biased region" description="Low complexity" evidence="1">
    <location>
        <begin position="166"/>
        <end position="183"/>
    </location>
</feature>
<proteinExistence type="predicted"/>
<dbReference type="RefSeq" id="WP_132187533.1">
    <property type="nucleotide sequence ID" value="NZ_SLWM01000001.1"/>
</dbReference>
<evidence type="ECO:0000256" key="2">
    <source>
        <dbReference type="SAM" id="Phobius"/>
    </source>
</evidence>
<dbReference type="PANTHER" id="PTHR38588:SF1">
    <property type="entry name" value="BLL0334 PROTEIN"/>
    <property type="match status" value="1"/>
</dbReference>
<keyword evidence="4" id="KW-1185">Reference proteome</keyword>
<reference evidence="3 4" key="1">
    <citation type="journal article" date="2015" name="Stand. Genomic Sci.">
        <title>Genomic Encyclopedia of Bacterial and Archaeal Type Strains, Phase III: the genomes of soil and plant-associated and newly described type strains.</title>
        <authorList>
            <person name="Whitman W.B."/>
            <person name="Woyke T."/>
            <person name="Klenk H.P."/>
            <person name="Zhou Y."/>
            <person name="Lilburn T.G."/>
            <person name="Beck B.J."/>
            <person name="De Vos P."/>
            <person name="Vandamme P."/>
            <person name="Eisen J.A."/>
            <person name="Garrity G."/>
            <person name="Hugenholtz P."/>
            <person name="Kyrpides N.C."/>
        </authorList>
    </citation>
    <scope>NUCLEOTIDE SEQUENCE [LARGE SCALE GENOMIC DNA]</scope>
    <source>
        <strain evidence="3 4">VKM Ac-2538</strain>
    </source>
</reference>